<dbReference type="PANTHER" id="PTHR10292">
    <property type="entry name" value="CLATHRIN HEAVY CHAIN RELATED"/>
    <property type="match status" value="1"/>
</dbReference>
<dbReference type="PANTHER" id="PTHR10292:SF1">
    <property type="entry name" value="CLATHRIN HEAVY CHAIN"/>
    <property type="match status" value="1"/>
</dbReference>
<feature type="compositionally biased region" description="Polar residues" evidence="1">
    <location>
        <begin position="914"/>
        <end position="923"/>
    </location>
</feature>
<protein>
    <submittedName>
        <fullName evidence="2">Uncharacterized protein</fullName>
    </submittedName>
</protein>
<proteinExistence type="predicted"/>
<gene>
    <name evidence="2" type="ORF">PCOR1329_LOCUS63259</name>
</gene>
<dbReference type="SUPFAM" id="SSF48371">
    <property type="entry name" value="ARM repeat"/>
    <property type="match status" value="1"/>
</dbReference>
<keyword evidence="3" id="KW-1185">Reference proteome</keyword>
<evidence type="ECO:0000256" key="1">
    <source>
        <dbReference type="SAM" id="MobiDB-lite"/>
    </source>
</evidence>
<accession>A0ABN9W1V5</accession>
<comment type="caution">
    <text evidence="2">The sequence shown here is derived from an EMBL/GenBank/DDBJ whole genome shotgun (WGS) entry which is preliminary data.</text>
</comment>
<name>A0ABN9W1V5_9DINO</name>
<dbReference type="Gene3D" id="1.25.40.10">
    <property type="entry name" value="Tetratricopeptide repeat domain"/>
    <property type="match status" value="1"/>
</dbReference>
<evidence type="ECO:0000313" key="3">
    <source>
        <dbReference type="Proteomes" id="UP001189429"/>
    </source>
</evidence>
<dbReference type="InterPro" id="IPR011990">
    <property type="entry name" value="TPR-like_helical_dom_sf"/>
</dbReference>
<dbReference type="InterPro" id="IPR016024">
    <property type="entry name" value="ARM-type_fold"/>
</dbReference>
<feature type="region of interest" description="Disordered" evidence="1">
    <location>
        <begin position="911"/>
        <end position="930"/>
    </location>
</feature>
<reference evidence="2" key="1">
    <citation type="submission" date="2023-10" db="EMBL/GenBank/DDBJ databases">
        <authorList>
            <person name="Chen Y."/>
            <person name="Shah S."/>
            <person name="Dougan E. K."/>
            <person name="Thang M."/>
            <person name="Chan C."/>
        </authorList>
    </citation>
    <scope>NUCLEOTIDE SEQUENCE [LARGE SCALE GENOMIC DNA]</scope>
</reference>
<dbReference type="Proteomes" id="UP001189429">
    <property type="component" value="Unassembled WGS sequence"/>
</dbReference>
<evidence type="ECO:0000313" key="2">
    <source>
        <dbReference type="EMBL" id="CAK0879998.1"/>
    </source>
</evidence>
<dbReference type="EMBL" id="CAUYUJ010018026">
    <property type="protein sequence ID" value="CAK0879998.1"/>
    <property type="molecule type" value="Genomic_DNA"/>
</dbReference>
<sequence length="930" mass="99346">MALSEPTNVDEVSVTVEAFMEAQRPAELIELLEESILHISGRQVARHGLHQPPDCPDSAAIALEQFNLSEGSVVMRRNCNMCSEPMETLPTNVEDTHRAIEIAACCNDSAAGHELGRAQPDSSQVPEAIKSHPRAEDAADCADVIQDVPIDAELGHSHAKTDRVADVEEVISGANAANFLQFGDRVYEKQACKAARNLCVAKRLPRLLALVLIAPLRTCRLVTPGSIKYSDQMVRGGGFGSSEGAIYFFGAILSPSTEPEFDFNCAQAASGRSNAQEIELACRENTSYDRLVVDEFLWNFKLLNPVNPANCPFGVGVLVDMGGSADIIKNLLQAQVAGGGLDRGVAMVDGDASQGLEAFREKNALHHSAMASGCFEGRRLVNVTNVNVLFGPRAREPAERQSPAGWAMAMALNEAGEKRRQVIDQIVGIAQPGSTSADEVSATAAAFIEAQQPPADLIELLERMALLISYVSKNRNLQNLLVVASSRADRTLAVDYVGRLGSCDDAMVIHKKGSVDFEPMERPTTNVEDIQRAVDFATRCNEGAALDELGRGQRDSSQVPEAIESCLMAVDAADYAECAQVAARVESFEKVARCPAIARTMHKYVLNDIELQVTRGTNAAESLHIGGRPREERAIKAAMLAGGMTKLGAGTQAAVAARKANDPEIWGEASIASGSAGQFRCAAIFATHIIAPTLPDCLEKLANHLERPGSSEQLISPLAAGPSHELARMGMRAELGALRARHKLSNFARTGAAERNIPKPTAARERRRLRGAAAFLYSDCDECDQAPSALMAHGASAYIRGALPAAMRKAAVLSANSSVVDNAWVVQLARRAERRAAAEFLEAGAGGRAGRSDTWTSKGVAKYLEGGNETMGALVDQRICPRVVEGELRYITVGGALALVIRAKLEGGGFFEPATQTPSTRSTAPGRRSS</sequence>
<organism evidence="2 3">
    <name type="scientific">Prorocentrum cordatum</name>
    <dbReference type="NCBI Taxonomy" id="2364126"/>
    <lineage>
        <taxon>Eukaryota</taxon>
        <taxon>Sar</taxon>
        <taxon>Alveolata</taxon>
        <taxon>Dinophyceae</taxon>
        <taxon>Prorocentrales</taxon>
        <taxon>Prorocentraceae</taxon>
        <taxon>Prorocentrum</taxon>
    </lineage>
</organism>